<reference evidence="1 2" key="1">
    <citation type="submission" date="2015-10" db="EMBL/GenBank/DDBJ databases">
        <title>Genome analyses suggest a sexual origin of heterokaryosis in a supposedly ancient asexual fungus.</title>
        <authorList>
            <person name="Ropars J."/>
            <person name="Sedzielewska K."/>
            <person name="Noel J."/>
            <person name="Charron P."/>
            <person name="Farinelli L."/>
            <person name="Marton T."/>
            <person name="Kruger M."/>
            <person name="Pelin A."/>
            <person name="Brachmann A."/>
            <person name="Corradi N."/>
        </authorList>
    </citation>
    <scope>NUCLEOTIDE SEQUENCE [LARGE SCALE GENOMIC DNA]</scope>
    <source>
        <strain evidence="1 2">A4</strain>
    </source>
</reference>
<dbReference type="VEuPathDB" id="FungiDB:FUN_004254"/>
<evidence type="ECO:0000313" key="1">
    <source>
        <dbReference type="EMBL" id="PKY50368.1"/>
    </source>
</evidence>
<comment type="caution">
    <text evidence="1">The sequence shown here is derived from an EMBL/GenBank/DDBJ whole genome shotgun (WGS) entry which is preliminary data.</text>
</comment>
<dbReference type="Proteomes" id="UP000234323">
    <property type="component" value="Unassembled WGS sequence"/>
</dbReference>
<dbReference type="VEuPathDB" id="FungiDB:RhiirFUN_003148"/>
<sequence length="195" mass="22174">MQEERFLLLECDFGRSSRRLEWSLLSEHDFGGLKGYERLQRLFLSEWRFGAVSSFGMVIWWTSKDAGGTVIRNRSKWRADTSESTTPRSSVDFYGIRHSERGIGHFIIDNSLVKSIEFEPLKTKTMYRPASGTGVGGAVGGGTTNNKSKKIHKDIDKLTKNIIDLVENIIPPTFLQSLLIIPKDLLQLYKLHKLV</sequence>
<proteinExistence type="predicted"/>
<accession>A0A2I1GUP4</accession>
<name>A0A2I1GUP4_9GLOM</name>
<dbReference type="VEuPathDB" id="FungiDB:RhiirFUN_006448"/>
<dbReference type="VEuPathDB" id="FungiDB:RhiirA1_413659"/>
<protein>
    <submittedName>
        <fullName evidence="1">Uncharacterized protein</fullName>
    </submittedName>
</protein>
<dbReference type="AlphaFoldDB" id="A0A2I1GUP4"/>
<dbReference type="VEuPathDB" id="FungiDB:FUN_021311"/>
<evidence type="ECO:0000313" key="2">
    <source>
        <dbReference type="Proteomes" id="UP000234323"/>
    </source>
</evidence>
<gene>
    <name evidence="1" type="ORF">RhiirA4_545911</name>
</gene>
<keyword evidence="2" id="KW-1185">Reference proteome</keyword>
<organism evidence="1 2">
    <name type="scientific">Rhizophagus irregularis</name>
    <dbReference type="NCBI Taxonomy" id="588596"/>
    <lineage>
        <taxon>Eukaryota</taxon>
        <taxon>Fungi</taxon>
        <taxon>Fungi incertae sedis</taxon>
        <taxon>Mucoromycota</taxon>
        <taxon>Glomeromycotina</taxon>
        <taxon>Glomeromycetes</taxon>
        <taxon>Glomerales</taxon>
        <taxon>Glomeraceae</taxon>
        <taxon>Rhizophagus</taxon>
    </lineage>
</organism>
<dbReference type="EMBL" id="LLXI01000867">
    <property type="protein sequence ID" value="PKY50368.1"/>
    <property type="molecule type" value="Genomic_DNA"/>
</dbReference>